<keyword evidence="5" id="KW-0862">Zinc</keyword>
<feature type="domain" description="Cyclin-like" evidence="9">
    <location>
        <begin position="87"/>
        <end position="168"/>
    </location>
</feature>
<dbReference type="InterPro" id="IPR013763">
    <property type="entry name" value="Cyclin-like_dom"/>
</dbReference>
<evidence type="ECO:0000256" key="8">
    <source>
        <dbReference type="ARBA" id="ARBA00023242"/>
    </source>
</evidence>
<dbReference type="EMBL" id="BDIP01002482">
    <property type="protein sequence ID" value="GIQ86360.1"/>
    <property type="molecule type" value="Genomic_DNA"/>
</dbReference>
<evidence type="ECO:0000313" key="10">
    <source>
        <dbReference type="EMBL" id="GIQ86360.1"/>
    </source>
</evidence>
<keyword evidence="3" id="KW-0479">Metal-binding</keyword>
<comment type="caution">
    <text evidence="10">The sequence shown here is derived from an EMBL/GenBank/DDBJ whole genome shotgun (WGS) entry which is preliminary data.</text>
</comment>
<dbReference type="InterPro" id="IPR000812">
    <property type="entry name" value="TFIIB"/>
</dbReference>
<evidence type="ECO:0000256" key="6">
    <source>
        <dbReference type="ARBA" id="ARBA00023015"/>
    </source>
</evidence>
<dbReference type="GO" id="GO:0005634">
    <property type="term" value="C:nucleus"/>
    <property type="evidence" value="ECO:0007669"/>
    <property type="project" value="UniProtKB-SubCell"/>
</dbReference>
<keyword evidence="6" id="KW-0805">Transcription regulation</keyword>
<dbReference type="PRINTS" id="PR00685">
    <property type="entry name" value="TIFACTORIIB"/>
</dbReference>
<organism evidence="10 11">
    <name type="scientific">Kipferlia bialata</name>
    <dbReference type="NCBI Taxonomy" id="797122"/>
    <lineage>
        <taxon>Eukaryota</taxon>
        <taxon>Metamonada</taxon>
        <taxon>Carpediemonas-like organisms</taxon>
        <taxon>Kipferlia</taxon>
    </lineage>
</organism>
<evidence type="ECO:0000256" key="2">
    <source>
        <dbReference type="ARBA" id="ARBA00010857"/>
    </source>
</evidence>
<dbReference type="Gene3D" id="1.10.472.10">
    <property type="entry name" value="Cyclin-like"/>
    <property type="match status" value="2"/>
</dbReference>
<dbReference type="GO" id="GO:0000126">
    <property type="term" value="C:transcription factor TFIIIB complex"/>
    <property type="evidence" value="ECO:0007669"/>
    <property type="project" value="TreeGrafter"/>
</dbReference>
<reference evidence="10 11" key="1">
    <citation type="journal article" date="2018" name="PLoS ONE">
        <title>The draft genome of Kipferlia bialata reveals reductive genome evolution in fornicate parasites.</title>
        <authorList>
            <person name="Tanifuji G."/>
            <person name="Takabayashi S."/>
            <person name="Kume K."/>
            <person name="Takagi M."/>
            <person name="Nakayama T."/>
            <person name="Kamikawa R."/>
            <person name="Inagaki Y."/>
            <person name="Hashimoto T."/>
        </authorList>
    </citation>
    <scope>NUCLEOTIDE SEQUENCE [LARGE SCALE GENOMIC DNA]</scope>
    <source>
        <strain evidence="10">NY0173</strain>
    </source>
</reference>
<dbReference type="GO" id="GO:0000995">
    <property type="term" value="F:RNA polymerase III general transcription initiation factor activity"/>
    <property type="evidence" value="ECO:0007669"/>
    <property type="project" value="TreeGrafter"/>
</dbReference>
<accession>A0A9K3D164</accession>
<dbReference type="SMART" id="SM00385">
    <property type="entry name" value="CYCLIN"/>
    <property type="match status" value="2"/>
</dbReference>
<dbReference type="PANTHER" id="PTHR11618:SF4">
    <property type="entry name" value="TRANSCRIPTION FACTOR IIIB 90 KDA SUBUNIT"/>
    <property type="match status" value="1"/>
</dbReference>
<dbReference type="InterPro" id="IPR013150">
    <property type="entry name" value="TFIIB_cyclin"/>
</dbReference>
<evidence type="ECO:0000256" key="7">
    <source>
        <dbReference type="ARBA" id="ARBA00023163"/>
    </source>
</evidence>
<dbReference type="GO" id="GO:0097550">
    <property type="term" value="C:transcription preinitiation complex"/>
    <property type="evidence" value="ECO:0007669"/>
    <property type="project" value="TreeGrafter"/>
</dbReference>
<name>A0A9K3D164_9EUKA</name>
<dbReference type="GO" id="GO:0001006">
    <property type="term" value="F:RNA polymerase III type 3 promoter sequence-specific DNA binding"/>
    <property type="evidence" value="ECO:0007669"/>
    <property type="project" value="TreeGrafter"/>
</dbReference>
<dbReference type="AlphaFoldDB" id="A0A9K3D164"/>
<keyword evidence="8" id="KW-0539">Nucleus</keyword>
<protein>
    <submittedName>
        <fullName evidence="10">Transcription factor IIIB subunit Brf1</fullName>
    </submittedName>
</protein>
<dbReference type="Proteomes" id="UP000265618">
    <property type="component" value="Unassembled WGS sequence"/>
</dbReference>
<keyword evidence="7" id="KW-0804">Transcription</keyword>
<dbReference type="GO" id="GO:0008270">
    <property type="term" value="F:zinc ion binding"/>
    <property type="evidence" value="ECO:0007669"/>
    <property type="project" value="UniProtKB-KW"/>
</dbReference>
<dbReference type="Pfam" id="PF00382">
    <property type="entry name" value="TFIIB"/>
    <property type="match status" value="2"/>
</dbReference>
<evidence type="ECO:0000256" key="5">
    <source>
        <dbReference type="ARBA" id="ARBA00022833"/>
    </source>
</evidence>
<comment type="subcellular location">
    <subcellularLocation>
        <location evidence="1">Nucleus</location>
    </subcellularLocation>
</comment>
<dbReference type="InterPro" id="IPR036915">
    <property type="entry name" value="Cyclin-like_sf"/>
</dbReference>
<sequence length="285" mass="30682">MSAGTKCACGGDITGDYARGLTYCSKCGQVMDSTAIVSEVTFAEAANGNASVVGQFVAHDGTGIRFGGRGGGFSQSSSAATISRFKARLMRIASHLHVKESSVDAAKRYYVMAKNQGFTRGRNSDVLAAVLLYIVCRQSKSPHMLLDFADKIGEPVEKLGKCFLAFTHEFNIQLQVVDPSLYMRRFVQAFSSQIDDEKKVLSVSLRILQRATRDYLHLGRKPSGLCAAALFVACRVCGSPIPSDEIAAKLHVSKATVEKRLAEIATSAVSTLPAEVLFNPDTSEI</sequence>
<keyword evidence="11" id="KW-1185">Reference proteome</keyword>
<keyword evidence="4" id="KW-0863">Zinc-finger</keyword>
<evidence type="ECO:0000259" key="9">
    <source>
        <dbReference type="SMART" id="SM00385"/>
    </source>
</evidence>
<dbReference type="GO" id="GO:0017025">
    <property type="term" value="F:TBP-class protein binding"/>
    <property type="evidence" value="ECO:0007669"/>
    <property type="project" value="InterPro"/>
</dbReference>
<evidence type="ECO:0000256" key="4">
    <source>
        <dbReference type="ARBA" id="ARBA00022771"/>
    </source>
</evidence>
<dbReference type="SUPFAM" id="SSF57783">
    <property type="entry name" value="Zinc beta-ribbon"/>
    <property type="match status" value="1"/>
</dbReference>
<proteinExistence type="inferred from homology"/>
<evidence type="ECO:0000313" key="11">
    <source>
        <dbReference type="Proteomes" id="UP000265618"/>
    </source>
</evidence>
<dbReference type="GO" id="GO:0070897">
    <property type="term" value="P:transcription preinitiation complex assembly"/>
    <property type="evidence" value="ECO:0007669"/>
    <property type="project" value="InterPro"/>
</dbReference>
<comment type="similarity">
    <text evidence="2">Belongs to the TFIIB family.</text>
</comment>
<dbReference type="OrthoDB" id="511529at2759"/>
<dbReference type="PANTHER" id="PTHR11618">
    <property type="entry name" value="TRANSCRIPTION INITIATION FACTOR IIB-RELATED"/>
    <property type="match status" value="1"/>
</dbReference>
<feature type="domain" description="Cyclin-like" evidence="9">
    <location>
        <begin position="181"/>
        <end position="266"/>
    </location>
</feature>
<gene>
    <name evidence="10" type="ORF">KIPB_008202</name>
</gene>
<evidence type="ECO:0000256" key="3">
    <source>
        <dbReference type="ARBA" id="ARBA00022723"/>
    </source>
</evidence>
<evidence type="ECO:0000256" key="1">
    <source>
        <dbReference type="ARBA" id="ARBA00004123"/>
    </source>
</evidence>
<dbReference type="SUPFAM" id="SSF47954">
    <property type="entry name" value="Cyclin-like"/>
    <property type="match status" value="2"/>
</dbReference>